<evidence type="ECO:0000256" key="11">
    <source>
        <dbReference type="SAM" id="Phobius"/>
    </source>
</evidence>
<dbReference type="InterPro" id="IPR000719">
    <property type="entry name" value="Prot_kinase_dom"/>
</dbReference>
<dbReference type="SMART" id="SM00220">
    <property type="entry name" value="S_TKc"/>
    <property type="match status" value="1"/>
</dbReference>
<feature type="domain" description="PASTA" evidence="13">
    <location>
        <begin position="369"/>
        <end position="434"/>
    </location>
</feature>
<dbReference type="CDD" id="cd14014">
    <property type="entry name" value="STKc_PknB_like"/>
    <property type="match status" value="1"/>
</dbReference>
<keyword evidence="4 9" id="KW-0547">Nucleotide-binding</keyword>
<dbReference type="PANTHER" id="PTHR43289">
    <property type="entry name" value="MITOGEN-ACTIVATED PROTEIN KINASE KINASE KINASE 20-RELATED"/>
    <property type="match status" value="1"/>
</dbReference>
<feature type="domain" description="PASTA" evidence="13">
    <location>
        <begin position="505"/>
        <end position="570"/>
    </location>
</feature>
<evidence type="ECO:0000259" key="12">
    <source>
        <dbReference type="PROSITE" id="PS50011"/>
    </source>
</evidence>
<feature type="region of interest" description="Disordered" evidence="10">
    <location>
        <begin position="653"/>
        <end position="686"/>
    </location>
</feature>
<reference evidence="14 15" key="1">
    <citation type="submission" date="2024-03" db="EMBL/GenBank/DDBJ databases">
        <title>Human intestinal bacterial collection.</title>
        <authorList>
            <person name="Pauvert C."/>
            <person name="Hitch T.C.A."/>
            <person name="Clavel T."/>
        </authorList>
    </citation>
    <scope>NUCLEOTIDE SEQUENCE [LARGE SCALE GENOMIC DNA]</scope>
    <source>
        <strain evidence="14 15">CLA-JM-H11</strain>
    </source>
</reference>
<comment type="caution">
    <text evidence="14">The sequence shown here is derived from an EMBL/GenBank/DDBJ whole genome shotgun (WGS) entry which is preliminary data.</text>
</comment>
<evidence type="ECO:0000256" key="6">
    <source>
        <dbReference type="ARBA" id="ARBA00022840"/>
    </source>
</evidence>
<keyword evidence="11" id="KW-0472">Membrane</keyword>
<comment type="catalytic activity">
    <reaction evidence="8">
        <text>L-seryl-[protein] + ATP = O-phospho-L-seryl-[protein] + ADP + H(+)</text>
        <dbReference type="Rhea" id="RHEA:17989"/>
        <dbReference type="Rhea" id="RHEA-COMP:9863"/>
        <dbReference type="Rhea" id="RHEA-COMP:11604"/>
        <dbReference type="ChEBI" id="CHEBI:15378"/>
        <dbReference type="ChEBI" id="CHEBI:29999"/>
        <dbReference type="ChEBI" id="CHEBI:30616"/>
        <dbReference type="ChEBI" id="CHEBI:83421"/>
        <dbReference type="ChEBI" id="CHEBI:456216"/>
        <dbReference type="EC" id="2.7.11.1"/>
    </reaction>
</comment>
<evidence type="ECO:0000256" key="5">
    <source>
        <dbReference type="ARBA" id="ARBA00022777"/>
    </source>
</evidence>
<evidence type="ECO:0000256" key="9">
    <source>
        <dbReference type="PROSITE-ProRule" id="PRU10141"/>
    </source>
</evidence>
<dbReference type="CDD" id="cd06577">
    <property type="entry name" value="PASTA_pknB"/>
    <property type="match status" value="3"/>
</dbReference>
<dbReference type="Gene3D" id="1.10.510.10">
    <property type="entry name" value="Transferase(Phosphotransferase) domain 1"/>
    <property type="match status" value="1"/>
</dbReference>
<dbReference type="PROSITE" id="PS00107">
    <property type="entry name" value="PROTEIN_KINASE_ATP"/>
    <property type="match status" value="1"/>
</dbReference>
<evidence type="ECO:0000256" key="8">
    <source>
        <dbReference type="ARBA" id="ARBA00048679"/>
    </source>
</evidence>
<dbReference type="Gene3D" id="3.30.10.20">
    <property type="match status" value="3"/>
</dbReference>
<name>A0ABV1GDZ6_9FIRM</name>
<gene>
    <name evidence="14" type="primary">pknB</name>
    <name evidence="14" type="ORF">WMO24_05990</name>
</gene>
<dbReference type="RefSeq" id="WP_349215406.1">
    <property type="nucleotide sequence ID" value="NZ_JBBMFA010000078.1"/>
</dbReference>
<dbReference type="PANTHER" id="PTHR43289:SF34">
    <property type="entry name" value="SERINE_THREONINE-PROTEIN KINASE YBDM-RELATED"/>
    <property type="match status" value="1"/>
</dbReference>
<dbReference type="SUPFAM" id="SSF56112">
    <property type="entry name" value="Protein kinase-like (PK-like)"/>
    <property type="match status" value="1"/>
</dbReference>
<evidence type="ECO:0000256" key="4">
    <source>
        <dbReference type="ARBA" id="ARBA00022741"/>
    </source>
</evidence>
<accession>A0ABV1GDZ6</accession>
<evidence type="ECO:0000313" key="15">
    <source>
        <dbReference type="Proteomes" id="UP001477672"/>
    </source>
</evidence>
<keyword evidence="6 9" id="KW-0067">ATP-binding</keyword>
<keyword evidence="5 14" id="KW-0418">Kinase</keyword>
<feature type="domain" description="Protein kinase" evidence="12">
    <location>
        <begin position="13"/>
        <end position="274"/>
    </location>
</feature>
<feature type="binding site" evidence="9">
    <location>
        <position position="42"/>
    </location>
    <ligand>
        <name>ATP</name>
        <dbReference type="ChEBI" id="CHEBI:30616"/>
    </ligand>
</feature>
<proteinExistence type="predicted"/>
<dbReference type="InterPro" id="IPR005543">
    <property type="entry name" value="PASTA_dom"/>
</dbReference>
<dbReference type="Pfam" id="PF00069">
    <property type="entry name" value="Pkinase"/>
    <property type="match status" value="1"/>
</dbReference>
<evidence type="ECO:0000313" key="14">
    <source>
        <dbReference type="EMBL" id="MEQ2519976.1"/>
    </source>
</evidence>
<dbReference type="EMBL" id="JBBMFA010000078">
    <property type="protein sequence ID" value="MEQ2519976.1"/>
    <property type="molecule type" value="Genomic_DNA"/>
</dbReference>
<keyword evidence="2" id="KW-0723">Serine/threonine-protein kinase</keyword>
<feature type="transmembrane region" description="Helical" evidence="11">
    <location>
        <begin position="335"/>
        <end position="359"/>
    </location>
</feature>
<evidence type="ECO:0000259" key="13">
    <source>
        <dbReference type="PROSITE" id="PS51178"/>
    </source>
</evidence>
<dbReference type="Gene3D" id="3.30.200.20">
    <property type="entry name" value="Phosphorylase Kinase, domain 1"/>
    <property type="match status" value="1"/>
</dbReference>
<feature type="domain" description="PASTA" evidence="13">
    <location>
        <begin position="435"/>
        <end position="501"/>
    </location>
</feature>
<dbReference type="InterPro" id="IPR017441">
    <property type="entry name" value="Protein_kinase_ATP_BS"/>
</dbReference>
<organism evidence="14 15">
    <name type="scientific">Ruthenibacterium intestinale</name>
    <dbReference type="NCBI Taxonomy" id="3133163"/>
    <lineage>
        <taxon>Bacteria</taxon>
        <taxon>Bacillati</taxon>
        <taxon>Bacillota</taxon>
        <taxon>Clostridia</taxon>
        <taxon>Eubacteriales</taxon>
        <taxon>Oscillospiraceae</taxon>
        <taxon>Ruthenibacterium</taxon>
    </lineage>
</organism>
<evidence type="ECO:0000256" key="7">
    <source>
        <dbReference type="ARBA" id="ARBA00047899"/>
    </source>
</evidence>
<evidence type="ECO:0000256" key="2">
    <source>
        <dbReference type="ARBA" id="ARBA00022527"/>
    </source>
</evidence>
<evidence type="ECO:0000256" key="3">
    <source>
        <dbReference type="ARBA" id="ARBA00022679"/>
    </source>
</evidence>
<keyword evidence="11" id="KW-1133">Transmembrane helix</keyword>
<dbReference type="InterPro" id="IPR011009">
    <property type="entry name" value="Kinase-like_dom_sf"/>
</dbReference>
<dbReference type="GO" id="GO:0016301">
    <property type="term" value="F:kinase activity"/>
    <property type="evidence" value="ECO:0007669"/>
    <property type="project" value="UniProtKB-KW"/>
</dbReference>
<evidence type="ECO:0000256" key="1">
    <source>
        <dbReference type="ARBA" id="ARBA00012513"/>
    </source>
</evidence>
<dbReference type="SUPFAM" id="SSF54184">
    <property type="entry name" value="Penicillin-binding protein 2x (pbp-2x), c-terminal domain"/>
    <property type="match status" value="1"/>
</dbReference>
<dbReference type="PROSITE" id="PS51178">
    <property type="entry name" value="PASTA"/>
    <property type="match status" value="3"/>
</dbReference>
<protein>
    <recommendedName>
        <fullName evidence="1">non-specific serine/threonine protein kinase</fullName>
        <ecNumber evidence="1">2.7.11.1</ecNumber>
    </recommendedName>
</protein>
<dbReference type="InterPro" id="IPR008271">
    <property type="entry name" value="Ser/Thr_kinase_AS"/>
</dbReference>
<dbReference type="Proteomes" id="UP001477672">
    <property type="component" value="Unassembled WGS sequence"/>
</dbReference>
<keyword evidence="15" id="KW-1185">Reference proteome</keyword>
<feature type="compositionally biased region" description="Low complexity" evidence="10">
    <location>
        <begin position="665"/>
        <end position="680"/>
    </location>
</feature>
<dbReference type="Pfam" id="PF03793">
    <property type="entry name" value="PASTA"/>
    <property type="match status" value="3"/>
</dbReference>
<dbReference type="PROSITE" id="PS00108">
    <property type="entry name" value="PROTEIN_KINASE_ST"/>
    <property type="match status" value="1"/>
</dbReference>
<dbReference type="PROSITE" id="PS50011">
    <property type="entry name" value="PROTEIN_KINASE_DOM"/>
    <property type="match status" value="1"/>
</dbReference>
<dbReference type="EC" id="2.7.11.1" evidence="1"/>
<comment type="catalytic activity">
    <reaction evidence="7">
        <text>L-threonyl-[protein] + ATP = O-phospho-L-threonyl-[protein] + ADP + H(+)</text>
        <dbReference type="Rhea" id="RHEA:46608"/>
        <dbReference type="Rhea" id="RHEA-COMP:11060"/>
        <dbReference type="Rhea" id="RHEA-COMP:11605"/>
        <dbReference type="ChEBI" id="CHEBI:15378"/>
        <dbReference type="ChEBI" id="CHEBI:30013"/>
        <dbReference type="ChEBI" id="CHEBI:30616"/>
        <dbReference type="ChEBI" id="CHEBI:61977"/>
        <dbReference type="ChEBI" id="CHEBI:456216"/>
        <dbReference type="EC" id="2.7.11.1"/>
    </reaction>
</comment>
<keyword evidence="11" id="KW-0812">Transmembrane</keyword>
<dbReference type="SMART" id="SM00740">
    <property type="entry name" value="PASTA"/>
    <property type="match status" value="3"/>
</dbReference>
<keyword evidence="3" id="KW-0808">Transferase</keyword>
<sequence>MDNLINQRLDGRYLIEQLLGSGGMANVYKGHDTQTGRTVAIKVLREEFLENTDLVRRFKNESKAISVLDHPNIVKVYDVNMTGNLQYIVMEYIDGITLKEYMEYRAQPLTYKETLHFVTQVLLALHHAHEKGIVHRDVKPQNIMLLSNGSIKVMDFGIARFSRSESQTMTDKAIGSVHYISPEQARGDTTDAKADIYSVGIMMYEMLSGKLPFDSDSPVSVAIKQISDTPTPLRQLNAAVPEALEAITNRAMAKDPRDRYPSARAMLADLEEFKRNPSVKFEYQYLNDPEPTRYVDKVVSKTTSKQPARTPNRRKAPAKKAGFVSALSGSGNWRMALPILAGVAAAFAIGAIILVIVIFKSAPNQLFTRYNDVDLPNFTNMNVDDIINNSQYPFRFEVEEEYNSEKEAGIVYDQSPKAPKKVKENSVVTLRVSKGVQMLTVPDVVGMTQEEAQKTLKEAGFSVRVKKQESTDVAEGIVLNTDPVANTEYESGQMVEVVVSREHVDTDALVPSILNMDVETAQKTLEAAGLTLGTANEVENEAPAGTIISQTPEAGSTLKKNKAVHYTVSTGIQNRNRTITLQFLDTNDGGTWTCTLDDGQSAPAYSTRGVAGSSAVVFSSSGVRTLVITGPIPGWSDTITVDFTENGGDVVVGPYGGSATPGGDVPSSSSTVVPSSSSTPAEGAGG</sequence>
<evidence type="ECO:0000256" key="10">
    <source>
        <dbReference type="SAM" id="MobiDB-lite"/>
    </source>
</evidence>
<dbReference type="NCBIfam" id="NF033483">
    <property type="entry name" value="PknB_PASTA_kin"/>
    <property type="match status" value="1"/>
</dbReference>